<sequence>MQRRVVITGLGPVSSIGIGANRFLEGVRAGANGVSPITSFSTAGFERTSGGEVRAFEASDYLQAPAYKDWGRTAQFAAAAARLAFTDADLDLDLIDAESTGAIVGTTNGEAPTMDALAIQWLEDPALIDPEMVRRVPAGNIAGAVASEIGVKGETATIPTACAAANYAIGYAAELIASGDADVMLAGGSDSVNRFTHAGFDSLGAIAKDLPRPFDAGRTGIVTAEGGAMIVLEDREHAQARGARIYAEFLGYAMNCDADHIVHPNAERIADCIRSAHARSNVRPEAVDYICAHGTGTPTNDLTETTATRAVFGEAHPPISSLKSMLGHTMGAASGFGAVACCLAIANQFLPPTINLQTPDPALGDLDFVANRSRPAAVSIAQNHGFAFGGNNAITMFGDHS</sequence>
<dbReference type="InterPro" id="IPR018201">
    <property type="entry name" value="Ketoacyl_synth_AS"/>
</dbReference>
<keyword evidence="4" id="KW-0276">Fatty acid metabolism</keyword>
<evidence type="ECO:0000256" key="4">
    <source>
        <dbReference type="ARBA" id="ARBA00023160"/>
    </source>
</evidence>
<dbReference type="InterPro" id="IPR016039">
    <property type="entry name" value="Thiolase-like"/>
</dbReference>
<evidence type="ECO:0000313" key="7">
    <source>
        <dbReference type="EMBL" id="GGB33309.1"/>
    </source>
</evidence>
<comment type="pathway">
    <text evidence="1">Lipid metabolism; mycolic acid biosynthesis.</text>
</comment>
<dbReference type="InterPro" id="IPR000794">
    <property type="entry name" value="Beta-ketoacyl_synthase"/>
</dbReference>
<dbReference type="Pfam" id="PF02801">
    <property type="entry name" value="Ketoacyl-synt_C"/>
    <property type="match status" value="1"/>
</dbReference>
<dbReference type="RefSeq" id="WP_188586616.1">
    <property type="nucleotide sequence ID" value="NZ_BMGC01000013.1"/>
</dbReference>
<name>A0A916T608_9ACTN</name>
<evidence type="ECO:0000256" key="5">
    <source>
        <dbReference type="RuleBase" id="RU003694"/>
    </source>
</evidence>
<proteinExistence type="inferred from homology"/>
<dbReference type="CDD" id="cd00834">
    <property type="entry name" value="KAS_I_II"/>
    <property type="match status" value="1"/>
</dbReference>
<comment type="caution">
    <text evidence="7">The sequence shown here is derived from an EMBL/GenBank/DDBJ whole genome shotgun (WGS) entry which is preliminary data.</text>
</comment>
<dbReference type="Pfam" id="PF00109">
    <property type="entry name" value="ketoacyl-synt"/>
    <property type="match status" value="1"/>
</dbReference>
<keyword evidence="4" id="KW-0443">Lipid metabolism</keyword>
<evidence type="ECO:0000259" key="6">
    <source>
        <dbReference type="PROSITE" id="PS52004"/>
    </source>
</evidence>
<protein>
    <submittedName>
        <fullName evidence="7">3-oxoacyl-ACP synthase</fullName>
    </submittedName>
</protein>
<dbReference type="PANTHER" id="PTHR11712:SF336">
    <property type="entry name" value="3-OXOACYL-[ACYL-CARRIER-PROTEIN] SYNTHASE, MITOCHONDRIAL"/>
    <property type="match status" value="1"/>
</dbReference>
<dbReference type="InterPro" id="IPR014030">
    <property type="entry name" value="Ketoacyl_synth_N"/>
</dbReference>
<reference evidence="7" key="1">
    <citation type="journal article" date="2014" name="Int. J. Syst. Evol. Microbiol.">
        <title>Complete genome sequence of Corynebacterium casei LMG S-19264T (=DSM 44701T), isolated from a smear-ripened cheese.</title>
        <authorList>
            <consortium name="US DOE Joint Genome Institute (JGI-PGF)"/>
            <person name="Walter F."/>
            <person name="Albersmeier A."/>
            <person name="Kalinowski J."/>
            <person name="Ruckert C."/>
        </authorList>
    </citation>
    <scope>NUCLEOTIDE SEQUENCE</scope>
    <source>
        <strain evidence="7">CGMCC 1.12827</strain>
    </source>
</reference>
<evidence type="ECO:0000256" key="1">
    <source>
        <dbReference type="ARBA" id="ARBA00004796"/>
    </source>
</evidence>
<dbReference type="SMART" id="SM00825">
    <property type="entry name" value="PKS_KS"/>
    <property type="match status" value="1"/>
</dbReference>
<dbReference type="Proteomes" id="UP000621454">
    <property type="component" value="Unassembled WGS sequence"/>
</dbReference>
<dbReference type="AlphaFoldDB" id="A0A916T608"/>
<evidence type="ECO:0000256" key="3">
    <source>
        <dbReference type="ARBA" id="ARBA00022679"/>
    </source>
</evidence>
<keyword evidence="8" id="KW-1185">Reference proteome</keyword>
<dbReference type="PROSITE" id="PS52004">
    <property type="entry name" value="KS3_2"/>
    <property type="match status" value="1"/>
</dbReference>
<dbReference type="PANTHER" id="PTHR11712">
    <property type="entry name" value="POLYKETIDE SYNTHASE-RELATED"/>
    <property type="match status" value="1"/>
</dbReference>
<dbReference type="SUPFAM" id="SSF53901">
    <property type="entry name" value="Thiolase-like"/>
    <property type="match status" value="2"/>
</dbReference>
<feature type="domain" description="Ketosynthase family 3 (KS3)" evidence="6">
    <location>
        <begin position="2"/>
        <end position="399"/>
    </location>
</feature>
<comment type="similarity">
    <text evidence="2 5">Belongs to the thiolase-like superfamily. Beta-ketoacyl-ACP synthases family.</text>
</comment>
<reference evidence="7" key="2">
    <citation type="submission" date="2020-09" db="EMBL/GenBank/DDBJ databases">
        <authorList>
            <person name="Sun Q."/>
            <person name="Zhou Y."/>
        </authorList>
    </citation>
    <scope>NUCLEOTIDE SEQUENCE</scope>
    <source>
        <strain evidence="7">CGMCC 1.12827</strain>
    </source>
</reference>
<dbReference type="Gene3D" id="3.40.47.10">
    <property type="match status" value="1"/>
</dbReference>
<dbReference type="GO" id="GO:0006633">
    <property type="term" value="P:fatty acid biosynthetic process"/>
    <property type="evidence" value="ECO:0007669"/>
    <property type="project" value="UniProtKB-KW"/>
</dbReference>
<accession>A0A916T608</accession>
<evidence type="ECO:0000256" key="2">
    <source>
        <dbReference type="ARBA" id="ARBA00008467"/>
    </source>
</evidence>
<dbReference type="InterPro" id="IPR020841">
    <property type="entry name" value="PKS_Beta-ketoAc_synthase_dom"/>
</dbReference>
<dbReference type="GO" id="GO:0004315">
    <property type="term" value="F:3-oxoacyl-[acyl-carrier-protein] synthase activity"/>
    <property type="evidence" value="ECO:0007669"/>
    <property type="project" value="InterPro"/>
</dbReference>
<keyword evidence="4" id="KW-0275">Fatty acid biosynthesis</keyword>
<keyword evidence="4" id="KW-0444">Lipid biosynthesis</keyword>
<dbReference type="EMBL" id="BMGC01000013">
    <property type="protein sequence ID" value="GGB33309.1"/>
    <property type="molecule type" value="Genomic_DNA"/>
</dbReference>
<dbReference type="InterPro" id="IPR014031">
    <property type="entry name" value="Ketoacyl_synth_C"/>
</dbReference>
<keyword evidence="3 5" id="KW-0808">Transferase</keyword>
<evidence type="ECO:0000313" key="8">
    <source>
        <dbReference type="Proteomes" id="UP000621454"/>
    </source>
</evidence>
<gene>
    <name evidence="7" type="primary">fabF</name>
    <name evidence="7" type="ORF">GCM10011489_21850</name>
</gene>
<organism evidence="7 8">
    <name type="scientific">Gordonia jinhuaensis</name>
    <dbReference type="NCBI Taxonomy" id="1517702"/>
    <lineage>
        <taxon>Bacteria</taxon>
        <taxon>Bacillati</taxon>
        <taxon>Actinomycetota</taxon>
        <taxon>Actinomycetes</taxon>
        <taxon>Mycobacteriales</taxon>
        <taxon>Gordoniaceae</taxon>
        <taxon>Gordonia</taxon>
    </lineage>
</organism>
<dbReference type="PROSITE" id="PS00606">
    <property type="entry name" value="KS3_1"/>
    <property type="match status" value="1"/>
</dbReference>
<dbReference type="GO" id="GO:0005829">
    <property type="term" value="C:cytosol"/>
    <property type="evidence" value="ECO:0007669"/>
    <property type="project" value="TreeGrafter"/>
</dbReference>